<reference evidence="2 3" key="1">
    <citation type="submission" date="2019-06" db="EMBL/GenBank/DDBJ databases">
        <title>Sequencing the genomes of 1000 actinobacteria strains.</title>
        <authorList>
            <person name="Klenk H.-P."/>
        </authorList>
    </citation>
    <scope>NUCLEOTIDE SEQUENCE [LARGE SCALE GENOMIC DNA]</scope>
    <source>
        <strain evidence="2 3">DSM 19560</strain>
    </source>
</reference>
<dbReference type="OrthoDB" id="3826377at2"/>
<proteinExistence type="predicted"/>
<evidence type="ECO:0000313" key="3">
    <source>
        <dbReference type="Proteomes" id="UP000318297"/>
    </source>
</evidence>
<dbReference type="SUPFAM" id="SSF54427">
    <property type="entry name" value="NTF2-like"/>
    <property type="match status" value="1"/>
</dbReference>
<name>A0A561E300_9MICO</name>
<evidence type="ECO:0000259" key="1">
    <source>
        <dbReference type="Pfam" id="PF12680"/>
    </source>
</evidence>
<dbReference type="Proteomes" id="UP000318297">
    <property type="component" value="Unassembled WGS sequence"/>
</dbReference>
<dbReference type="Gene3D" id="3.10.450.50">
    <property type="match status" value="1"/>
</dbReference>
<dbReference type="InterPro" id="IPR032710">
    <property type="entry name" value="NTF2-like_dom_sf"/>
</dbReference>
<dbReference type="GO" id="GO:0016853">
    <property type="term" value="F:isomerase activity"/>
    <property type="evidence" value="ECO:0007669"/>
    <property type="project" value="UniProtKB-KW"/>
</dbReference>
<dbReference type="Pfam" id="PF12680">
    <property type="entry name" value="SnoaL_2"/>
    <property type="match status" value="1"/>
</dbReference>
<organism evidence="2 3">
    <name type="scientific">Rudaeicoccus suwonensis</name>
    <dbReference type="NCBI Taxonomy" id="657409"/>
    <lineage>
        <taxon>Bacteria</taxon>
        <taxon>Bacillati</taxon>
        <taxon>Actinomycetota</taxon>
        <taxon>Actinomycetes</taxon>
        <taxon>Micrococcales</taxon>
        <taxon>Dermacoccaceae</taxon>
        <taxon>Rudaeicoccus</taxon>
    </lineage>
</organism>
<keyword evidence="3" id="KW-1185">Reference proteome</keyword>
<feature type="domain" description="SnoaL-like" evidence="1">
    <location>
        <begin position="17"/>
        <end position="121"/>
    </location>
</feature>
<dbReference type="EMBL" id="VIVQ01000002">
    <property type="protein sequence ID" value="TWE09986.1"/>
    <property type="molecule type" value="Genomic_DNA"/>
</dbReference>
<protein>
    <submittedName>
        <fullName evidence="2">Ketosteroid isomerase-like protein</fullName>
    </submittedName>
</protein>
<dbReference type="InterPro" id="IPR037401">
    <property type="entry name" value="SnoaL-like"/>
</dbReference>
<accession>A0A561E300</accession>
<keyword evidence="2" id="KW-0413">Isomerase</keyword>
<gene>
    <name evidence="2" type="ORF">BKA23_2332</name>
</gene>
<comment type="caution">
    <text evidence="2">The sequence shown here is derived from an EMBL/GenBank/DDBJ whole genome shotgun (WGS) entry which is preliminary data.</text>
</comment>
<dbReference type="RefSeq" id="WP_145228728.1">
    <property type="nucleotide sequence ID" value="NZ_VIVQ01000002.1"/>
</dbReference>
<evidence type="ECO:0000313" key="2">
    <source>
        <dbReference type="EMBL" id="TWE09986.1"/>
    </source>
</evidence>
<sequence length="131" mass="14442">MTEPVSVPHPVTVDTLEQLMVAFNAHDLDAIMEFFDEDCSFDTSQGPEPYGSRLVGKKAVREGLAARFTSIPDVQYAADRHWVSGSLGVSEWLVTGTTSAGDSIRARGCDLWEFRDGRIARKDSYWKSVGA</sequence>
<dbReference type="AlphaFoldDB" id="A0A561E300"/>